<evidence type="ECO:0000313" key="2">
    <source>
        <dbReference type="Proteomes" id="UP000095751"/>
    </source>
</evidence>
<evidence type="ECO:0000313" key="1">
    <source>
        <dbReference type="EMBL" id="OEU14576.1"/>
    </source>
</evidence>
<sequence length="263" mass="29641">MSYFDQTYIEMTKEIIEFTFSSAVFSCKDEEVTWTTQDVSGYNMYNYDGNGDGDGDVAEWCEDLFDGDSVPVDVNTCGMYSNNYNNNNQNNQQNQNAEDYNYNDQNYQQYYGNTEEGYQQQADDDYQYKYDWYRFEIDEESSLDMYTVCTTMKRSGGDLHTFYNSDNGALYNYGSSSASDSISEFLEDTDTEVSYGTTAALYARAQKLSGVEKFGIVAGTGVLVGAAAALYLKFRSSAEDSKNIGLMDDDDDAVEQSRTGEIA</sequence>
<reference evidence="1 2" key="1">
    <citation type="submission" date="2016-09" db="EMBL/GenBank/DDBJ databases">
        <title>Extensive genetic diversity and differential bi-allelic expression allows diatom success in the polar Southern Ocean.</title>
        <authorList>
            <consortium name="DOE Joint Genome Institute"/>
            <person name="Mock T."/>
            <person name="Otillar R.P."/>
            <person name="Strauss J."/>
            <person name="Dupont C."/>
            <person name="Frickenhaus S."/>
            <person name="Maumus F."/>
            <person name="Mcmullan M."/>
            <person name="Sanges R."/>
            <person name="Schmutz J."/>
            <person name="Toseland A."/>
            <person name="Valas R."/>
            <person name="Veluchamy A."/>
            <person name="Ward B.J."/>
            <person name="Allen A."/>
            <person name="Barry K."/>
            <person name="Falciatore A."/>
            <person name="Ferrante M."/>
            <person name="Fortunato A.E."/>
            <person name="Gloeckner G."/>
            <person name="Gruber A."/>
            <person name="Hipkin R."/>
            <person name="Janech M."/>
            <person name="Kroth P."/>
            <person name="Leese F."/>
            <person name="Lindquist E."/>
            <person name="Lyon B.R."/>
            <person name="Martin J."/>
            <person name="Mayer C."/>
            <person name="Parker M."/>
            <person name="Quesneville H."/>
            <person name="Raymond J."/>
            <person name="Uhlig C."/>
            <person name="Valentin K.U."/>
            <person name="Worden A.Z."/>
            <person name="Armbrust E.V."/>
            <person name="Bowler C."/>
            <person name="Green B."/>
            <person name="Moulton V."/>
            <person name="Van Oosterhout C."/>
            <person name="Grigoriev I."/>
        </authorList>
    </citation>
    <scope>NUCLEOTIDE SEQUENCE [LARGE SCALE GENOMIC DNA]</scope>
    <source>
        <strain evidence="1 2">CCMP1102</strain>
    </source>
</reference>
<dbReference type="KEGG" id="fcy:FRACYDRAFT_269607"/>
<protein>
    <submittedName>
        <fullName evidence="1">Uncharacterized protein</fullName>
    </submittedName>
</protein>
<dbReference type="AlphaFoldDB" id="A0A1E7F8U6"/>
<name>A0A1E7F8U6_9STRA</name>
<keyword evidence="2" id="KW-1185">Reference proteome</keyword>
<organism evidence="1 2">
    <name type="scientific">Fragilariopsis cylindrus CCMP1102</name>
    <dbReference type="NCBI Taxonomy" id="635003"/>
    <lineage>
        <taxon>Eukaryota</taxon>
        <taxon>Sar</taxon>
        <taxon>Stramenopiles</taxon>
        <taxon>Ochrophyta</taxon>
        <taxon>Bacillariophyta</taxon>
        <taxon>Bacillariophyceae</taxon>
        <taxon>Bacillariophycidae</taxon>
        <taxon>Bacillariales</taxon>
        <taxon>Bacillariaceae</taxon>
        <taxon>Fragilariopsis</taxon>
    </lineage>
</organism>
<dbReference type="EMBL" id="KV784360">
    <property type="protein sequence ID" value="OEU14576.1"/>
    <property type="molecule type" value="Genomic_DNA"/>
</dbReference>
<dbReference type="InParanoid" id="A0A1E7F8U6"/>
<dbReference type="Proteomes" id="UP000095751">
    <property type="component" value="Unassembled WGS sequence"/>
</dbReference>
<gene>
    <name evidence="1" type="ORF">FRACYDRAFT_269607</name>
</gene>
<proteinExistence type="predicted"/>
<accession>A0A1E7F8U6</accession>